<feature type="domain" description="Toprim" evidence="7">
    <location>
        <begin position="5"/>
        <end position="143"/>
    </location>
</feature>
<dbReference type="Proteomes" id="UP000610960">
    <property type="component" value="Unassembled WGS sequence"/>
</dbReference>
<proteinExistence type="inferred from homology"/>
<dbReference type="PROSITE" id="PS52039">
    <property type="entry name" value="TOPO_IA_2"/>
    <property type="match status" value="1"/>
</dbReference>
<dbReference type="EC" id="5.6.2.1" evidence="3"/>
<dbReference type="OrthoDB" id="30963at2157"/>
<gene>
    <name evidence="9" type="ORF">GCM10007981_05400</name>
</gene>
<dbReference type="InterPro" id="IPR013825">
    <property type="entry name" value="Topo_IA_cen_sub2"/>
</dbReference>
<evidence type="ECO:0000256" key="5">
    <source>
        <dbReference type="ARBA" id="ARBA00023125"/>
    </source>
</evidence>
<evidence type="ECO:0000256" key="6">
    <source>
        <dbReference type="ARBA" id="ARBA00023235"/>
    </source>
</evidence>
<dbReference type="AlphaFoldDB" id="A0A830GSX9"/>
<evidence type="ECO:0000256" key="3">
    <source>
        <dbReference type="ARBA" id="ARBA00012891"/>
    </source>
</evidence>
<dbReference type="InterPro" id="IPR034144">
    <property type="entry name" value="TOPRIM_TopoIII"/>
</dbReference>
<evidence type="ECO:0000259" key="8">
    <source>
        <dbReference type="PROSITE" id="PS52039"/>
    </source>
</evidence>
<reference evidence="9" key="2">
    <citation type="submission" date="2020-09" db="EMBL/GenBank/DDBJ databases">
        <authorList>
            <person name="Sun Q."/>
            <person name="Ohkuma M."/>
        </authorList>
    </citation>
    <scope>NUCLEOTIDE SEQUENCE</scope>
    <source>
        <strain evidence="9">JCM 10088</strain>
    </source>
</reference>
<dbReference type="Pfam" id="PF01131">
    <property type="entry name" value="Topoisom_bac"/>
    <property type="match status" value="1"/>
</dbReference>
<evidence type="ECO:0000256" key="1">
    <source>
        <dbReference type="ARBA" id="ARBA00000213"/>
    </source>
</evidence>
<dbReference type="InterPro" id="IPR003602">
    <property type="entry name" value="Topo_IA_DNA-bd_dom"/>
</dbReference>
<keyword evidence="4" id="KW-0799">Topoisomerase</keyword>
<dbReference type="SMART" id="SM00436">
    <property type="entry name" value="TOP1Bc"/>
    <property type="match status" value="1"/>
</dbReference>
<dbReference type="GO" id="GO:0003917">
    <property type="term" value="F:DNA topoisomerase type I (single strand cut, ATP-independent) activity"/>
    <property type="evidence" value="ECO:0007669"/>
    <property type="project" value="UniProtKB-EC"/>
</dbReference>
<name>A0A830GSX9_9CREN</name>
<keyword evidence="10" id="KW-1185">Reference proteome</keyword>
<dbReference type="SMART" id="SM00437">
    <property type="entry name" value="TOP1Ac"/>
    <property type="match status" value="1"/>
</dbReference>
<evidence type="ECO:0000313" key="9">
    <source>
        <dbReference type="EMBL" id="GGP19890.1"/>
    </source>
</evidence>
<dbReference type="RefSeq" id="WP_188595896.1">
    <property type="nucleotide sequence ID" value="NZ_BMNL01000001.1"/>
</dbReference>
<dbReference type="Gene3D" id="1.10.290.10">
    <property type="entry name" value="Topoisomerase I, domain 4"/>
    <property type="match status" value="1"/>
</dbReference>
<evidence type="ECO:0000313" key="10">
    <source>
        <dbReference type="Proteomes" id="UP000610960"/>
    </source>
</evidence>
<dbReference type="GO" id="GO:0003677">
    <property type="term" value="F:DNA binding"/>
    <property type="evidence" value="ECO:0007669"/>
    <property type="project" value="UniProtKB-KW"/>
</dbReference>
<reference evidence="9" key="1">
    <citation type="journal article" date="2014" name="Int. J. Syst. Evol. Microbiol.">
        <title>Complete genome sequence of Corynebacterium casei LMG S-19264T (=DSM 44701T), isolated from a smear-ripened cheese.</title>
        <authorList>
            <consortium name="US DOE Joint Genome Institute (JGI-PGF)"/>
            <person name="Walter F."/>
            <person name="Albersmeier A."/>
            <person name="Kalinowski J."/>
            <person name="Ruckert C."/>
        </authorList>
    </citation>
    <scope>NUCLEOTIDE SEQUENCE</scope>
    <source>
        <strain evidence="9">JCM 10088</strain>
    </source>
</reference>
<dbReference type="InterPro" id="IPR023405">
    <property type="entry name" value="Topo_IA_core_domain"/>
</dbReference>
<dbReference type="Gene3D" id="2.70.20.10">
    <property type="entry name" value="Topoisomerase I, domain 3"/>
    <property type="match status" value="1"/>
</dbReference>
<comment type="caution">
    <text evidence="9">The sequence shown here is derived from an EMBL/GenBank/DDBJ whole genome shotgun (WGS) entry which is preliminary data.</text>
</comment>
<keyword evidence="6 9" id="KW-0413">Isomerase</keyword>
<dbReference type="Gene3D" id="3.40.50.140">
    <property type="match status" value="1"/>
</dbReference>
<feature type="domain" description="Topo IA-type catalytic" evidence="8">
    <location>
        <begin position="161"/>
        <end position="587"/>
    </location>
</feature>
<dbReference type="GO" id="GO:0006310">
    <property type="term" value="P:DNA recombination"/>
    <property type="evidence" value="ECO:0007669"/>
    <property type="project" value="TreeGrafter"/>
</dbReference>
<keyword evidence="5" id="KW-0238">DNA-binding</keyword>
<evidence type="ECO:0000259" key="7">
    <source>
        <dbReference type="PROSITE" id="PS50880"/>
    </source>
</evidence>
<accession>A0A830GSX9</accession>
<dbReference type="Pfam" id="PF01751">
    <property type="entry name" value="Toprim"/>
    <property type="match status" value="1"/>
</dbReference>
<dbReference type="InterPro" id="IPR013824">
    <property type="entry name" value="Topo_IA_cen_sub1"/>
</dbReference>
<dbReference type="InterPro" id="IPR003601">
    <property type="entry name" value="Topo_IA_2"/>
</dbReference>
<comment type="similarity">
    <text evidence="2">Belongs to the type IA topoisomerase family.</text>
</comment>
<dbReference type="SUPFAM" id="SSF56712">
    <property type="entry name" value="Prokaryotic type I DNA topoisomerase"/>
    <property type="match status" value="1"/>
</dbReference>
<evidence type="ECO:0000256" key="2">
    <source>
        <dbReference type="ARBA" id="ARBA00009446"/>
    </source>
</evidence>
<dbReference type="PANTHER" id="PTHR11390">
    <property type="entry name" value="PROKARYOTIC DNA TOPOISOMERASE"/>
    <property type="match status" value="1"/>
</dbReference>
<dbReference type="GO" id="GO:0006281">
    <property type="term" value="P:DNA repair"/>
    <property type="evidence" value="ECO:0007669"/>
    <property type="project" value="TreeGrafter"/>
</dbReference>
<dbReference type="GO" id="GO:0006265">
    <property type="term" value="P:DNA topological change"/>
    <property type="evidence" value="ECO:0007669"/>
    <property type="project" value="InterPro"/>
</dbReference>
<organism evidence="9 10">
    <name type="scientific">Thermocladium modestius</name>
    <dbReference type="NCBI Taxonomy" id="62609"/>
    <lineage>
        <taxon>Archaea</taxon>
        <taxon>Thermoproteota</taxon>
        <taxon>Thermoprotei</taxon>
        <taxon>Thermoproteales</taxon>
        <taxon>Thermoproteaceae</taxon>
        <taxon>Thermocladium</taxon>
    </lineage>
</organism>
<evidence type="ECO:0000256" key="4">
    <source>
        <dbReference type="ARBA" id="ARBA00023029"/>
    </source>
</evidence>
<comment type="catalytic activity">
    <reaction evidence="1">
        <text>ATP-independent breakage of single-stranded DNA, followed by passage and rejoining.</text>
        <dbReference type="EC" id="5.6.2.1"/>
    </reaction>
</comment>
<dbReference type="InterPro" id="IPR006171">
    <property type="entry name" value="TOPRIM_dom"/>
</dbReference>
<dbReference type="InterPro" id="IPR000380">
    <property type="entry name" value="Topo_IA"/>
</dbReference>
<dbReference type="PROSITE" id="PS50880">
    <property type="entry name" value="TOPRIM"/>
    <property type="match status" value="1"/>
</dbReference>
<dbReference type="CDD" id="cd03362">
    <property type="entry name" value="TOPRIM_TopoIA_TopoIII"/>
    <property type="match status" value="1"/>
</dbReference>
<dbReference type="CDD" id="cd00186">
    <property type="entry name" value="TOP1Ac"/>
    <property type="match status" value="1"/>
</dbReference>
<dbReference type="SMART" id="SM00493">
    <property type="entry name" value="TOPRIM"/>
    <property type="match status" value="1"/>
</dbReference>
<dbReference type="InterPro" id="IPR013826">
    <property type="entry name" value="Topo_IA_cen_sub3"/>
</dbReference>
<dbReference type="PANTHER" id="PTHR11390:SF21">
    <property type="entry name" value="DNA TOPOISOMERASE 3-ALPHA"/>
    <property type="match status" value="1"/>
</dbReference>
<dbReference type="InterPro" id="IPR013497">
    <property type="entry name" value="Topo_IA_cen"/>
</dbReference>
<sequence length="616" mass="69177">MGSGGKLVIAEKNSVAKALAYYLAESKVSVKNVYNVPSYWFRRDGDAWISIGLRGHIMEFDFDKRYNKWTTAKISELFDEEPILTIKQDSAKYVRAISYLSKRVDHVILALDSDVEGEAIAFEAMMVISNANPSVRFSRALFSAVTRDDIIKAFNELTTPNPNYARKVFTRMKLDLKLGAAFTRFLTLSAKDGGAEVQGRKGVLSYGPCQTPVLGLVVQRALERENFKPTPYYVVEVTVDVDGEQLKLSTDRIDEEARAREIVEAVKSAGALKVIESVGEKVRMQPPKPLDTVELERRASRFLNVRAKNALDVAEDLYRYGLISYPRTETTIYPKTLDLRRIVRDLAKVKDYGDYVRANLAGELRPTSGGSSDNAHPPIHPTKGASAWDVTRIFGKETHWRIYDLIARHFLATLSKPAIVERQRIVAGIDGVEFRATGLVVLSRGYLEIYPFESPREVGLPISKVSAGDELRVLAAEAVRKKTQPPPYLSEAELLRLMKQYGIGTDATMQDHIHTNIERNYFTVIKKQCIPTKLGKAVVSILNENASALVDPLFRSQMERRLALIGEGTARPETVHDEIIKEASEVYDKIRPKYQDIGIQLASALRERAKNRRGLR</sequence>
<dbReference type="FunFam" id="1.10.290.10:FF:000001">
    <property type="entry name" value="DNA topoisomerase"/>
    <property type="match status" value="1"/>
</dbReference>
<dbReference type="Gene3D" id="1.10.460.10">
    <property type="entry name" value="Topoisomerase I, domain 2"/>
    <property type="match status" value="1"/>
</dbReference>
<dbReference type="EMBL" id="BMNL01000001">
    <property type="protein sequence ID" value="GGP19890.1"/>
    <property type="molecule type" value="Genomic_DNA"/>
</dbReference>
<protein>
    <recommendedName>
        <fullName evidence="3">DNA topoisomerase</fullName>
        <ecNumber evidence="3">5.6.2.1</ecNumber>
    </recommendedName>
</protein>
<dbReference type="PRINTS" id="PR00417">
    <property type="entry name" value="PRTPISMRASEI"/>
</dbReference>